<protein>
    <submittedName>
        <fullName evidence="1">Uncharacterized protein</fullName>
    </submittedName>
</protein>
<name>A0A3D9Z0K2_9HYPH</name>
<accession>A0A3D9Z0K2</accession>
<sequence length="55" mass="6037">MKTLHGLRERQVFIGVRALSTAESVDRKSLGTIADAGAAPGFTCISLIHMQRLRR</sequence>
<dbReference type="AlphaFoldDB" id="A0A3D9Z0K2"/>
<proteinExistence type="predicted"/>
<reference evidence="1 2" key="1">
    <citation type="submission" date="2018-08" db="EMBL/GenBank/DDBJ databases">
        <title>Genomic Encyclopedia of Type Strains, Phase IV (KMG-IV): sequencing the most valuable type-strain genomes for metagenomic binning, comparative biology and taxonomic classification.</title>
        <authorList>
            <person name="Goeker M."/>
        </authorList>
    </citation>
    <scope>NUCLEOTIDE SEQUENCE [LARGE SCALE GENOMIC DNA]</scope>
    <source>
        <strain evidence="1 2">BW863</strain>
    </source>
</reference>
<evidence type="ECO:0000313" key="1">
    <source>
        <dbReference type="EMBL" id="REF87618.1"/>
    </source>
</evidence>
<comment type="caution">
    <text evidence="1">The sequence shown here is derived from an EMBL/GenBank/DDBJ whole genome shotgun (WGS) entry which is preliminary data.</text>
</comment>
<keyword evidence="2" id="KW-1185">Reference proteome</keyword>
<dbReference type="EMBL" id="QUMO01000002">
    <property type="protein sequence ID" value="REF87618.1"/>
    <property type="molecule type" value="Genomic_DNA"/>
</dbReference>
<gene>
    <name evidence="1" type="ORF">DES32_1241</name>
</gene>
<organism evidence="1 2">
    <name type="scientific">Methylovirgula ligni</name>
    <dbReference type="NCBI Taxonomy" id="569860"/>
    <lineage>
        <taxon>Bacteria</taxon>
        <taxon>Pseudomonadati</taxon>
        <taxon>Pseudomonadota</taxon>
        <taxon>Alphaproteobacteria</taxon>
        <taxon>Hyphomicrobiales</taxon>
        <taxon>Beijerinckiaceae</taxon>
        <taxon>Methylovirgula</taxon>
    </lineage>
</organism>
<evidence type="ECO:0000313" key="2">
    <source>
        <dbReference type="Proteomes" id="UP000256900"/>
    </source>
</evidence>
<dbReference type="Proteomes" id="UP000256900">
    <property type="component" value="Unassembled WGS sequence"/>
</dbReference>